<proteinExistence type="predicted"/>
<protein>
    <submittedName>
        <fullName evidence="1">Uncharacterized protein</fullName>
    </submittedName>
</protein>
<organism evidence="1 2">
    <name type="scientific">Arthrobacter ramosus</name>
    <dbReference type="NCBI Taxonomy" id="1672"/>
    <lineage>
        <taxon>Bacteria</taxon>
        <taxon>Bacillati</taxon>
        <taxon>Actinomycetota</taxon>
        <taxon>Actinomycetes</taxon>
        <taxon>Micrococcales</taxon>
        <taxon>Micrococcaceae</taxon>
        <taxon>Arthrobacter</taxon>
    </lineage>
</organism>
<accession>A0ABV5Y3X6</accession>
<dbReference type="Proteomes" id="UP001589702">
    <property type="component" value="Unassembled WGS sequence"/>
</dbReference>
<dbReference type="EMBL" id="JBHMBC010000039">
    <property type="protein sequence ID" value="MFB9821697.1"/>
    <property type="molecule type" value="Genomic_DNA"/>
</dbReference>
<dbReference type="RefSeq" id="WP_308193886.1">
    <property type="nucleotide sequence ID" value="NZ_BAAAWN010000001.1"/>
</dbReference>
<gene>
    <name evidence="1" type="ORF">ACFFP1_19645</name>
</gene>
<keyword evidence="2" id="KW-1185">Reference proteome</keyword>
<evidence type="ECO:0000313" key="2">
    <source>
        <dbReference type="Proteomes" id="UP001589702"/>
    </source>
</evidence>
<comment type="caution">
    <text evidence="1">The sequence shown here is derived from an EMBL/GenBank/DDBJ whole genome shotgun (WGS) entry which is preliminary data.</text>
</comment>
<evidence type="ECO:0000313" key="1">
    <source>
        <dbReference type="EMBL" id="MFB9821697.1"/>
    </source>
</evidence>
<reference evidence="1 2" key="1">
    <citation type="submission" date="2024-09" db="EMBL/GenBank/DDBJ databases">
        <authorList>
            <person name="Sun Q."/>
            <person name="Mori K."/>
        </authorList>
    </citation>
    <scope>NUCLEOTIDE SEQUENCE [LARGE SCALE GENOMIC DNA]</scope>
    <source>
        <strain evidence="1 2">JCM 1334</strain>
    </source>
</reference>
<sequence length="83" mass="9462">MAEMHLKEQWNRLDPVTQQWFMDNPGCVIVPRTITATINGETDENAEVDLHGGTLLTEEDRAFIQAKARQEAPVYRFFDSIGP</sequence>
<name>A0ABV5Y3X6_ARTRM</name>